<feature type="region of interest" description="Disordered" evidence="1">
    <location>
        <begin position="164"/>
        <end position="235"/>
    </location>
</feature>
<gene>
    <name evidence="2" type="ORF">KUTeg_004339</name>
</gene>
<evidence type="ECO:0000256" key="1">
    <source>
        <dbReference type="SAM" id="MobiDB-lite"/>
    </source>
</evidence>
<evidence type="ECO:0000313" key="2">
    <source>
        <dbReference type="EMBL" id="KAJ8319248.1"/>
    </source>
</evidence>
<comment type="caution">
    <text evidence="2">The sequence shown here is derived from an EMBL/GenBank/DDBJ whole genome shotgun (WGS) entry which is preliminary data.</text>
</comment>
<feature type="compositionally biased region" description="Polar residues" evidence="1">
    <location>
        <begin position="192"/>
        <end position="214"/>
    </location>
</feature>
<proteinExistence type="predicted"/>
<protein>
    <submittedName>
        <fullName evidence="2">Uncharacterized protein</fullName>
    </submittedName>
</protein>
<keyword evidence="3" id="KW-1185">Reference proteome</keyword>
<organism evidence="2 3">
    <name type="scientific">Tegillarca granosa</name>
    <name type="common">Malaysian cockle</name>
    <name type="synonym">Anadara granosa</name>
    <dbReference type="NCBI Taxonomy" id="220873"/>
    <lineage>
        <taxon>Eukaryota</taxon>
        <taxon>Metazoa</taxon>
        <taxon>Spiralia</taxon>
        <taxon>Lophotrochozoa</taxon>
        <taxon>Mollusca</taxon>
        <taxon>Bivalvia</taxon>
        <taxon>Autobranchia</taxon>
        <taxon>Pteriomorphia</taxon>
        <taxon>Arcoida</taxon>
        <taxon>Arcoidea</taxon>
        <taxon>Arcidae</taxon>
        <taxon>Tegillarca</taxon>
    </lineage>
</organism>
<dbReference type="EMBL" id="JARBDR010000214">
    <property type="protein sequence ID" value="KAJ8319248.1"/>
    <property type="molecule type" value="Genomic_DNA"/>
</dbReference>
<name>A0ABQ9FPP3_TEGGR</name>
<accession>A0ABQ9FPP3</accession>
<evidence type="ECO:0000313" key="3">
    <source>
        <dbReference type="Proteomes" id="UP001217089"/>
    </source>
</evidence>
<sequence length="255" mass="28713">MMFRKVRRTVSKSPKIIITGVPVSSKRCKICILNVLYFDKFAWYTSTLSGADKNLKTTRTTGHNVSSTSEMYISYCACIHLNNQNIMQCLELIKYIESYHIRNKQVDQSYLDNPSGDKNHADICKTCISFKSIHQLGIELKHLRLTRVVRETLFISLSFPGVNVRGSTSRTRDRMPTRLSLGSSGRGRDNPNDSTQQTETKISESRLATPSSGGRISFKGSGLPIPVGNPSTDSAKLRRIMQDTRSHNVQLKQRP</sequence>
<reference evidence="2 3" key="1">
    <citation type="submission" date="2022-12" db="EMBL/GenBank/DDBJ databases">
        <title>Chromosome-level genome of Tegillarca granosa.</title>
        <authorList>
            <person name="Kim J."/>
        </authorList>
    </citation>
    <scope>NUCLEOTIDE SEQUENCE [LARGE SCALE GENOMIC DNA]</scope>
    <source>
        <strain evidence="2">Teg-2019</strain>
        <tissue evidence="2">Adductor muscle</tissue>
    </source>
</reference>
<dbReference type="Proteomes" id="UP001217089">
    <property type="component" value="Unassembled WGS sequence"/>
</dbReference>